<organism evidence="2 3">
    <name type="scientific">Owenia fusiformis</name>
    <name type="common">Polychaete worm</name>
    <dbReference type="NCBI Taxonomy" id="6347"/>
    <lineage>
        <taxon>Eukaryota</taxon>
        <taxon>Metazoa</taxon>
        <taxon>Spiralia</taxon>
        <taxon>Lophotrochozoa</taxon>
        <taxon>Annelida</taxon>
        <taxon>Polychaeta</taxon>
        <taxon>Sedentaria</taxon>
        <taxon>Canalipalpata</taxon>
        <taxon>Sabellida</taxon>
        <taxon>Oweniida</taxon>
        <taxon>Oweniidae</taxon>
        <taxon>Owenia</taxon>
    </lineage>
</organism>
<feature type="compositionally biased region" description="Low complexity" evidence="1">
    <location>
        <begin position="239"/>
        <end position="261"/>
    </location>
</feature>
<dbReference type="GO" id="GO:0006253">
    <property type="term" value="P:dCTP catabolic process"/>
    <property type="evidence" value="ECO:0007669"/>
    <property type="project" value="TreeGrafter"/>
</dbReference>
<feature type="region of interest" description="Disordered" evidence="1">
    <location>
        <begin position="237"/>
        <end position="282"/>
    </location>
</feature>
<dbReference type="PANTHER" id="PTHR46523:SF1">
    <property type="entry name" value="DCTP PYROPHOSPHATASE 1"/>
    <property type="match status" value="1"/>
</dbReference>
<feature type="compositionally biased region" description="Polar residues" evidence="1">
    <location>
        <begin position="56"/>
        <end position="81"/>
    </location>
</feature>
<dbReference type="CDD" id="cd11537">
    <property type="entry name" value="NTP-PPase_RS21-C6_like"/>
    <property type="match status" value="2"/>
</dbReference>
<dbReference type="Gene3D" id="1.10.287.1080">
    <property type="entry name" value="MazG-like"/>
    <property type="match status" value="2"/>
</dbReference>
<feature type="compositionally biased region" description="Polar residues" evidence="1">
    <location>
        <begin position="262"/>
        <end position="275"/>
    </location>
</feature>
<feature type="compositionally biased region" description="Polar residues" evidence="1">
    <location>
        <begin position="19"/>
        <end position="49"/>
    </location>
</feature>
<proteinExistence type="predicted"/>
<evidence type="ECO:0000256" key="1">
    <source>
        <dbReference type="SAM" id="MobiDB-lite"/>
    </source>
</evidence>
<evidence type="ECO:0000313" key="2">
    <source>
        <dbReference type="EMBL" id="CAH1802025.1"/>
    </source>
</evidence>
<dbReference type="GO" id="GO:0047840">
    <property type="term" value="F:dCTP diphosphatase activity"/>
    <property type="evidence" value="ECO:0007669"/>
    <property type="project" value="TreeGrafter"/>
</dbReference>
<dbReference type="InterPro" id="IPR052555">
    <property type="entry name" value="dCTP_Pyrophosphatase"/>
</dbReference>
<reference evidence="2" key="1">
    <citation type="submission" date="2022-03" db="EMBL/GenBank/DDBJ databases">
        <authorList>
            <person name="Martin C."/>
        </authorList>
    </citation>
    <scope>NUCLEOTIDE SEQUENCE</scope>
</reference>
<dbReference type="PANTHER" id="PTHR46523">
    <property type="entry name" value="DCTP PYROPHOSPHATASE 1"/>
    <property type="match status" value="1"/>
</dbReference>
<evidence type="ECO:0000313" key="3">
    <source>
        <dbReference type="Proteomes" id="UP000749559"/>
    </source>
</evidence>
<dbReference type="GO" id="GO:0042262">
    <property type="term" value="P:DNA protection"/>
    <property type="evidence" value="ECO:0007669"/>
    <property type="project" value="TreeGrafter"/>
</dbReference>
<gene>
    <name evidence="2" type="ORF">OFUS_LOCUS25747</name>
</gene>
<dbReference type="InterPro" id="IPR025984">
    <property type="entry name" value="DCTPP"/>
</dbReference>
<protein>
    <submittedName>
        <fullName evidence="2">Uncharacterized protein</fullName>
    </submittedName>
</protein>
<accession>A0A8S4Q8B0</accession>
<sequence length="412" mass="46472">MSSPKLKKRKMNDEENKNTENITEDNTQNHITNGTINSTVNCTINNSENSTRDNNTENNIGESISNSTKTGTGSNDSSKSELPSDPLDFRFSDEPSLEKIRQLQAAFCKERDWDQYHTPRNILLALVGEVGEVSEIFQWKGEVPVGLPGFSNKEKAHLAQELSDVLVYLVRLAHICHIDLPSAVIEKLQLNKEKYPVELVYGKSKKYNEYQENENITEDNAQNHITNGTINSTVNCTINNSENSTKNNNTENNIGESTSNSKKAGTANSDSSKSELPSDPLDFRFSDEPSLEKIRQLQAAFCKERDWDQYHTPRNILLALVGEVGEVSEIFQWKGEVPVGLPGFSNKDKAHLAQELSDVLFYLVRLAHICHIDLPSAVIEKLQLNKEKYPVELVYGKSKKYNEYQENDTTQK</sequence>
<dbReference type="EMBL" id="CAIIXF020000012">
    <property type="protein sequence ID" value="CAH1802025.1"/>
    <property type="molecule type" value="Genomic_DNA"/>
</dbReference>
<dbReference type="SUPFAM" id="SSF101386">
    <property type="entry name" value="all-alpha NTP pyrophosphatases"/>
    <property type="match status" value="2"/>
</dbReference>
<keyword evidence="3" id="KW-1185">Reference proteome</keyword>
<dbReference type="AlphaFoldDB" id="A0A8S4Q8B0"/>
<dbReference type="Pfam" id="PF12643">
    <property type="entry name" value="MazG-like"/>
    <property type="match status" value="2"/>
</dbReference>
<dbReference type="OrthoDB" id="411123at2759"/>
<comment type="caution">
    <text evidence="2">The sequence shown here is derived from an EMBL/GenBank/DDBJ whole genome shotgun (WGS) entry which is preliminary data.</text>
</comment>
<feature type="region of interest" description="Disordered" evidence="1">
    <location>
        <begin position="1"/>
        <end position="93"/>
    </location>
</feature>
<name>A0A8S4Q8B0_OWEFU</name>
<dbReference type="GO" id="GO:0005829">
    <property type="term" value="C:cytosol"/>
    <property type="evidence" value="ECO:0007669"/>
    <property type="project" value="TreeGrafter"/>
</dbReference>
<dbReference type="Proteomes" id="UP000749559">
    <property type="component" value="Unassembled WGS sequence"/>
</dbReference>
<feature type="compositionally biased region" description="Basic residues" evidence="1">
    <location>
        <begin position="1"/>
        <end position="10"/>
    </location>
</feature>